<feature type="signal peptide" evidence="2">
    <location>
        <begin position="1"/>
        <end position="27"/>
    </location>
</feature>
<comment type="caution">
    <text evidence="4">The sequence shown here is derived from an EMBL/GenBank/DDBJ whole genome shotgun (WGS) entry which is preliminary data.</text>
</comment>
<dbReference type="InterPro" id="IPR029058">
    <property type="entry name" value="AB_hydrolase_fold"/>
</dbReference>
<dbReference type="PANTHER" id="PTHR22946:SF9">
    <property type="entry name" value="POLYKETIDE TRANSFERASE AF380"/>
    <property type="match status" value="1"/>
</dbReference>
<dbReference type="EMBL" id="JBBHJZ010000003">
    <property type="protein sequence ID" value="MEJ5977929.1"/>
    <property type="molecule type" value="Genomic_DNA"/>
</dbReference>
<sequence>MRRALLAFALVLVGLAAAALWPASAPAGVVVEDAEASDPGSAPLDLRIWYPAAPPRATRPLVVISHGTGGGKTGHADTAVALAQAGFVVVALTHTGDNFRDLGAVGRGVHLDQRPRHVMRTLDYMLGRWSQRTTIDPERIGMFGFSAGGFTALVLGGAEPDLSRGGAFCTARPQAWTCRYLRGRGYSIADLARRPPTRWLHDARVKAAVVAAPAIGYGFDRANLAAVRIPIQLWAAEHDEVVDDSGVTIRRDLPLAPEFHAVAGAGHFAFLEPCNGQMRVMITVLHWFGTEAICSDPGQFDRARFHAAFNADVVRFFQRTLPPIRP</sequence>
<evidence type="ECO:0000259" key="3">
    <source>
        <dbReference type="Pfam" id="PF01738"/>
    </source>
</evidence>
<dbReference type="InterPro" id="IPR002925">
    <property type="entry name" value="Dienelactn_hydro"/>
</dbReference>
<keyword evidence="2" id="KW-0732">Signal</keyword>
<dbReference type="Pfam" id="PF01738">
    <property type="entry name" value="DLH"/>
    <property type="match status" value="1"/>
</dbReference>
<keyword evidence="5" id="KW-1185">Reference proteome</keyword>
<feature type="chain" id="PRO_5046355832" evidence="2">
    <location>
        <begin position="28"/>
        <end position="326"/>
    </location>
</feature>
<dbReference type="SUPFAM" id="SSF53474">
    <property type="entry name" value="alpha/beta-Hydrolases"/>
    <property type="match status" value="1"/>
</dbReference>
<accession>A0ABU8RYY0</accession>
<dbReference type="InterPro" id="IPR016986">
    <property type="entry name" value="UCP031982_abhydr"/>
</dbReference>
<proteinExistence type="predicted"/>
<dbReference type="PANTHER" id="PTHR22946">
    <property type="entry name" value="DIENELACTONE HYDROLASE DOMAIN-CONTAINING PROTEIN-RELATED"/>
    <property type="match status" value="1"/>
</dbReference>
<organism evidence="4 5">
    <name type="scientific">Novosphingobium anseongense</name>
    <dbReference type="NCBI Taxonomy" id="3133436"/>
    <lineage>
        <taxon>Bacteria</taxon>
        <taxon>Pseudomonadati</taxon>
        <taxon>Pseudomonadota</taxon>
        <taxon>Alphaproteobacteria</taxon>
        <taxon>Sphingomonadales</taxon>
        <taxon>Sphingomonadaceae</taxon>
        <taxon>Novosphingobium</taxon>
    </lineage>
</organism>
<evidence type="ECO:0000313" key="4">
    <source>
        <dbReference type="EMBL" id="MEJ5977929.1"/>
    </source>
</evidence>
<evidence type="ECO:0000256" key="2">
    <source>
        <dbReference type="SAM" id="SignalP"/>
    </source>
</evidence>
<name>A0ABU8RYY0_9SPHN</name>
<reference evidence="4 5" key="1">
    <citation type="submission" date="2024-03" db="EMBL/GenBank/DDBJ databases">
        <authorList>
            <person name="Jo J.-H."/>
        </authorList>
    </citation>
    <scope>NUCLEOTIDE SEQUENCE [LARGE SCALE GENOMIC DNA]</scope>
    <source>
        <strain evidence="4 5">PS1R-30</strain>
    </source>
</reference>
<dbReference type="Proteomes" id="UP001361239">
    <property type="component" value="Unassembled WGS sequence"/>
</dbReference>
<evidence type="ECO:0000256" key="1">
    <source>
        <dbReference type="ARBA" id="ARBA00022801"/>
    </source>
</evidence>
<feature type="domain" description="Dienelactone hydrolase" evidence="3">
    <location>
        <begin position="52"/>
        <end position="161"/>
    </location>
</feature>
<gene>
    <name evidence="4" type="ORF">WG901_14865</name>
</gene>
<dbReference type="InterPro" id="IPR050261">
    <property type="entry name" value="FrsA_esterase"/>
</dbReference>
<protein>
    <submittedName>
        <fullName evidence="4">Dienelactone hydrolase family protein</fullName>
    </submittedName>
</protein>
<dbReference type="RefSeq" id="WP_339587876.1">
    <property type="nucleotide sequence ID" value="NZ_JBBHJZ010000003.1"/>
</dbReference>
<dbReference type="PIRSF" id="PIRSF031982">
    <property type="entry name" value="UCP031982_abhydr"/>
    <property type="match status" value="1"/>
</dbReference>
<evidence type="ECO:0000313" key="5">
    <source>
        <dbReference type="Proteomes" id="UP001361239"/>
    </source>
</evidence>
<dbReference type="GO" id="GO:0016787">
    <property type="term" value="F:hydrolase activity"/>
    <property type="evidence" value="ECO:0007669"/>
    <property type="project" value="UniProtKB-KW"/>
</dbReference>
<keyword evidence="1 4" id="KW-0378">Hydrolase</keyword>
<dbReference type="Gene3D" id="3.40.50.1820">
    <property type="entry name" value="alpha/beta hydrolase"/>
    <property type="match status" value="1"/>
</dbReference>